<dbReference type="GO" id="GO:0005576">
    <property type="term" value="C:extracellular region"/>
    <property type="evidence" value="ECO:0007669"/>
    <property type="project" value="InterPro"/>
</dbReference>
<dbReference type="EMBL" id="JAGFMF010012002">
    <property type="protein sequence ID" value="KAG8508706.1"/>
    <property type="molecule type" value="Genomic_DNA"/>
</dbReference>
<organism evidence="3 4">
    <name type="scientific">Galemys pyrenaicus</name>
    <name type="common">Iberian desman</name>
    <name type="synonym">Pyrenean desman</name>
    <dbReference type="NCBI Taxonomy" id="202257"/>
    <lineage>
        <taxon>Eukaryota</taxon>
        <taxon>Metazoa</taxon>
        <taxon>Chordata</taxon>
        <taxon>Craniata</taxon>
        <taxon>Vertebrata</taxon>
        <taxon>Euteleostomi</taxon>
        <taxon>Mammalia</taxon>
        <taxon>Eutheria</taxon>
        <taxon>Laurasiatheria</taxon>
        <taxon>Eulipotyphla</taxon>
        <taxon>Talpidae</taxon>
        <taxon>Galemys</taxon>
    </lineage>
</organism>
<comment type="similarity">
    <text evidence="1">Belongs to the apolipoprotein L family.</text>
</comment>
<dbReference type="GO" id="GO:0042157">
    <property type="term" value="P:lipoprotein metabolic process"/>
    <property type="evidence" value="ECO:0007669"/>
    <property type="project" value="InterPro"/>
</dbReference>
<evidence type="ECO:0000313" key="3">
    <source>
        <dbReference type="EMBL" id="KAG8508706.1"/>
    </source>
</evidence>
<sequence length="1384" mass="149884">IIENLLCAPSCHHNEHGTSIYPSELFPLVYHTGTQPFSKASVSEFTRNSQVAPKRDLMEKLREKGAMAATAFLQKGMRKSGDFQVADMTSILQEETVLETDVTWVTPTVRHVPNTNDTAIQEPKDVCGYHRDTQLEIGPALRHLDLLPTQTKEDSWNNFLKDVIEYVLCTVNRQDLETLLNEANVWETFVTEAHLSRDEADAIREGLVKLTKTKYTNEDTHQKEQECREKFLQVFPRVKVQLEEHISQLRELADRTDKVHRDCTISNAVAHSTGIISGILTLLGLGVVSFTAGASLALTATGLGLGAAAAVTSVTASIVEHVNRSSVEAEANNLESADIDILQLAKDILSDNTSQFGFLKNSFMAVYRIAKYVRSIRLTRINPGIAAEILVQSGRLVESAAGTTRFVMSKGARFFSGATAGFFLLMDVVGLVQESKNLQQGEKTELYERLIQQAQELEMMLEKLNQIHESLLGVEEIEKSKFFLYLATLKIAITELIFNKSSAQSSRHLKVVFGGVSQALSKGTRISGAVATVFFLLMDVALKALVPGGEARGTRATCRSEQPEQPLHGRRGAAMEGELRAELEAHIAQLRELADRADKVRRDCTIASMVASSAGIASALLTVTGALLSPFTGGLSLALTATGLGLGAGAIATGTGTAIAETAIASSVQGEVQQVTSTGKQVLEKIKEILNGPPLPTTDAREQRYEDLQSFAGGEKSEAIHKLTQSIKDVSFMGNSSLSHEAAAVCRGSCVLGKLFSVVSVGLDMYSLVEGAIDLAQDWETQLSAGLRQRDPELESLLQELNQTHQSLQLGAHALPAGLSSRNSRSMDDEGQQWRERFLQLRAELEAHIAQLRELADRADKVRRDCTIASMVASSAGPASKLTVTGALLAPFAWGLSAFLAVTGLGAGAAATDAVTAITESGIASSVEVQQLTSTGKAIEEKTQELLSGLPPRADSGEQRYENLQSLAGGKKTEAMHSLTQCRRGVRLMLTDSVMRHAAAVGRGCHVLAKLLSAVSLGPDVGSLADGSCDWARDGHKELSAGLKQQAWELESLLQTLNNILEKHSNFLKEVTDSVVREVSKKNLQVLLTEPQVWATFVDAAQLSREEADELRAKLNELKIHEDQGDKDRHRKLQDGRVMFMKVYPQLKVMLEEQRAQFHQLADWADKVHKDCTITNMVASSAGLASGALTLAGLALAPFTAGASLGLSAGGMGLAVASAGTSVVSSIVEHKNMSSIKAETDKLETSRRDIQKVYKEVFDMVYEIASEIGMTETGIDEVYRAAQQVHGLRSVRDNLGVAAQVFSRGGRLLQKSVDPTSKVVGAGARVVGGIFIVAFVALDVVNLVEESRDLQQGAKTECGAKLRQKAQELEKLLENLNYLHQSLQ</sequence>
<dbReference type="GO" id="GO:0006869">
    <property type="term" value="P:lipid transport"/>
    <property type="evidence" value="ECO:0007669"/>
    <property type="project" value="InterPro"/>
</dbReference>
<dbReference type="Proteomes" id="UP000700334">
    <property type="component" value="Unassembled WGS sequence"/>
</dbReference>
<dbReference type="GO" id="GO:0008289">
    <property type="term" value="F:lipid binding"/>
    <property type="evidence" value="ECO:0007669"/>
    <property type="project" value="InterPro"/>
</dbReference>
<dbReference type="Pfam" id="PF05461">
    <property type="entry name" value="ApoL"/>
    <property type="match status" value="4"/>
</dbReference>
<evidence type="ECO:0000313" key="4">
    <source>
        <dbReference type="Proteomes" id="UP000700334"/>
    </source>
</evidence>
<accession>A0A8J5ZQU0</accession>
<dbReference type="GO" id="GO:0016020">
    <property type="term" value="C:membrane"/>
    <property type="evidence" value="ECO:0007669"/>
    <property type="project" value="TreeGrafter"/>
</dbReference>
<evidence type="ECO:0000256" key="1">
    <source>
        <dbReference type="ARBA" id="ARBA00010090"/>
    </source>
</evidence>
<keyword evidence="4" id="KW-1185">Reference proteome</keyword>
<comment type="caution">
    <text evidence="3">The sequence shown here is derived from an EMBL/GenBank/DDBJ whole genome shotgun (WGS) entry which is preliminary data.</text>
</comment>
<evidence type="ECO:0000256" key="2">
    <source>
        <dbReference type="SAM" id="Coils"/>
    </source>
</evidence>
<reference evidence="3" key="1">
    <citation type="journal article" date="2021" name="Evol. Appl.">
        <title>The genome of the Pyrenean desman and the effects of bottlenecks and inbreeding on the genomic landscape of an endangered species.</title>
        <authorList>
            <person name="Escoda L."/>
            <person name="Castresana J."/>
        </authorList>
    </citation>
    <scope>NUCLEOTIDE SEQUENCE</scope>
    <source>
        <strain evidence="3">IBE-C5619</strain>
    </source>
</reference>
<feature type="non-terminal residue" evidence="3">
    <location>
        <position position="1384"/>
    </location>
</feature>
<feature type="coiled-coil region" evidence="2">
    <location>
        <begin position="835"/>
        <end position="865"/>
    </location>
</feature>
<name>A0A8J5ZQU0_GALPY</name>
<dbReference type="OrthoDB" id="6363454at2759"/>
<dbReference type="InterPro" id="IPR008405">
    <property type="entry name" value="ApoL"/>
</dbReference>
<dbReference type="PANTHER" id="PTHR14096:SF27">
    <property type="entry name" value="APOLIPOPROTEIN L2"/>
    <property type="match status" value="1"/>
</dbReference>
<proteinExistence type="inferred from homology"/>
<dbReference type="PANTHER" id="PTHR14096">
    <property type="entry name" value="APOLIPOPROTEIN L"/>
    <property type="match status" value="1"/>
</dbReference>
<protein>
    <submittedName>
        <fullName evidence="3">Apolipoprotein L3</fullName>
    </submittedName>
</protein>
<keyword evidence="2" id="KW-0175">Coiled coil</keyword>
<feature type="coiled-coil region" evidence="2">
    <location>
        <begin position="576"/>
        <end position="603"/>
    </location>
</feature>
<gene>
    <name evidence="3" type="ORF">J0S82_002517</name>
</gene>